<name>A0AAN1NMF3_9GAMM</name>
<feature type="transmembrane region" description="Helical" evidence="1">
    <location>
        <begin position="17"/>
        <end position="36"/>
    </location>
</feature>
<dbReference type="AlphaFoldDB" id="A0AAN1NMF3"/>
<reference evidence="3 4" key="1">
    <citation type="journal article" date="2018" name="Int J Genomics">
        <title>Comparative Genomics Analysis of Plasmid pPV989-94 from a Clinical Isolate of Pantoea vagans PV989.</title>
        <authorList>
            <person name="Xu L."/>
            <person name="Yin M."/>
            <person name="Zhu T."/>
            <person name="Lu J."/>
            <person name="Bao Q."/>
        </authorList>
    </citation>
    <scope>NUCLEOTIDE SEQUENCE [LARGE SCALE GENOMIC DNA]</scope>
    <source>
        <strain evidence="3 4">PV989</strain>
    </source>
</reference>
<dbReference type="Pfam" id="PF25319">
    <property type="entry name" value="HofO"/>
    <property type="match status" value="1"/>
</dbReference>
<accession>A0AAN1NMF3</accession>
<dbReference type="InterPro" id="IPR057522">
    <property type="entry name" value="HofO_C"/>
</dbReference>
<keyword evidence="1" id="KW-1133">Transmembrane helix</keyword>
<gene>
    <name evidence="3" type="ORF">C9381_00760</name>
</gene>
<proteinExistence type="predicted"/>
<organism evidence="3 4">
    <name type="scientific">Pantoea vagans</name>
    <dbReference type="NCBI Taxonomy" id="470934"/>
    <lineage>
        <taxon>Bacteria</taxon>
        <taxon>Pseudomonadati</taxon>
        <taxon>Pseudomonadota</taxon>
        <taxon>Gammaproteobacteria</taxon>
        <taxon>Enterobacterales</taxon>
        <taxon>Erwiniaceae</taxon>
        <taxon>Pantoea</taxon>
    </lineage>
</organism>
<evidence type="ECO:0000259" key="2">
    <source>
        <dbReference type="Pfam" id="PF25319"/>
    </source>
</evidence>
<evidence type="ECO:0000313" key="4">
    <source>
        <dbReference type="Proteomes" id="UP000241538"/>
    </source>
</evidence>
<feature type="domain" description="DNA utilization protein HofO C-terminal" evidence="2">
    <location>
        <begin position="94"/>
        <end position="163"/>
    </location>
</feature>
<sequence length="165" mass="19054">MNEWWDRWWQMAALPRYGMLAAVSASLLLISWVFWLRPQQQTLIAEQQKLLQLNRTLEQRQQQWGQNPDIAQLQAQLQSMQTARSAPGASGRAVEAMLAARRHQLEEWQPDSPSRTLTLHLQWPAFQSLFAELADASLAFPVHFQLLAQPQYLVAQLWLEPDDAP</sequence>
<dbReference type="EMBL" id="CP028349">
    <property type="protein sequence ID" value="AVV35820.1"/>
    <property type="molecule type" value="Genomic_DNA"/>
</dbReference>
<keyword evidence="1" id="KW-0812">Transmembrane</keyword>
<keyword evidence="1" id="KW-0472">Membrane</keyword>
<dbReference type="RefSeq" id="WP_033784160.1">
    <property type="nucleotide sequence ID" value="NZ_CP028349.1"/>
</dbReference>
<evidence type="ECO:0000256" key="1">
    <source>
        <dbReference type="SAM" id="Phobius"/>
    </source>
</evidence>
<dbReference type="Proteomes" id="UP000241538">
    <property type="component" value="Chromosome"/>
</dbReference>
<protein>
    <recommendedName>
        <fullName evidence="2">DNA utilization protein HofO C-terminal domain-containing protein</fullName>
    </recommendedName>
</protein>
<evidence type="ECO:0000313" key="3">
    <source>
        <dbReference type="EMBL" id="AVV35820.1"/>
    </source>
</evidence>